<keyword evidence="3" id="KW-1185">Reference proteome</keyword>
<feature type="compositionally biased region" description="Acidic residues" evidence="1">
    <location>
        <begin position="419"/>
        <end position="436"/>
    </location>
</feature>
<feature type="region of interest" description="Disordered" evidence="1">
    <location>
        <begin position="400"/>
        <end position="436"/>
    </location>
</feature>
<accession>A0ABR3WAE2</accession>
<dbReference type="EMBL" id="JAWRVE010000115">
    <property type="protein sequence ID" value="KAL1857076.1"/>
    <property type="molecule type" value="Genomic_DNA"/>
</dbReference>
<dbReference type="Proteomes" id="UP001583177">
    <property type="component" value="Unassembled WGS sequence"/>
</dbReference>
<sequence length="436" mass="48418">MSSTANETELSSDNRPADAPSAQPADQDLLSASEGNNGTAEVVEGLELVPVPEKPTWLAFEEANEYAQLFYNMTYDCAEWDYDLPSLLKEFGNPLEKSIEYCYCDDEDDHTCWLKREFCGTRGKHGRRRRKLVDALGQAVDGLESGLLPIYRWSTIRDDSDPGVAARQAARLTPGLHKVATSHLSTLTNGVKRLQEFHKRRVEVGSDGSKSAATTCDGGLHGKAGRESSDDGGSVNEDSDEDIYDDDSDENASDNASDEDTSDESDEDLAGLRRRLVACKAEFLKPLRGLPDTKAAIMKATADLKLAVRTYDNPTAGPRSTIREFYMACVLQVADSMPSLKHYDEHPICDGLYCDLENIDKRYRKAREDLDIFYASAEMSDGLSKILRSIWDETRSHFEDSGLPSLLERPDDLDRDSDMESSCTDQEDSDDEAEEV</sequence>
<comment type="caution">
    <text evidence="2">The sequence shown here is derived from an EMBL/GenBank/DDBJ whole genome shotgun (WGS) entry which is preliminary data.</text>
</comment>
<proteinExistence type="predicted"/>
<feature type="compositionally biased region" description="Acidic residues" evidence="1">
    <location>
        <begin position="237"/>
        <end position="268"/>
    </location>
</feature>
<name>A0ABR3WAE2_9PEZI</name>
<feature type="compositionally biased region" description="Low complexity" evidence="1">
    <location>
        <begin position="17"/>
        <end position="28"/>
    </location>
</feature>
<evidence type="ECO:0000313" key="2">
    <source>
        <dbReference type="EMBL" id="KAL1857076.1"/>
    </source>
</evidence>
<gene>
    <name evidence="2" type="ORF">Daus18300_010419</name>
</gene>
<feature type="region of interest" description="Disordered" evidence="1">
    <location>
        <begin position="202"/>
        <end position="268"/>
    </location>
</feature>
<organism evidence="2 3">
    <name type="scientific">Diaporthe australafricana</name>
    <dbReference type="NCBI Taxonomy" id="127596"/>
    <lineage>
        <taxon>Eukaryota</taxon>
        <taxon>Fungi</taxon>
        <taxon>Dikarya</taxon>
        <taxon>Ascomycota</taxon>
        <taxon>Pezizomycotina</taxon>
        <taxon>Sordariomycetes</taxon>
        <taxon>Sordariomycetidae</taxon>
        <taxon>Diaporthales</taxon>
        <taxon>Diaporthaceae</taxon>
        <taxon>Diaporthe</taxon>
    </lineage>
</organism>
<evidence type="ECO:0000256" key="1">
    <source>
        <dbReference type="SAM" id="MobiDB-lite"/>
    </source>
</evidence>
<reference evidence="2 3" key="1">
    <citation type="journal article" date="2024" name="IMA Fungus">
        <title>IMA Genome - F19 : A genome assembly and annotation guide to empower mycologists, including annotated draft genome sequences of Ceratocystis pirilliformis, Diaporthe australafricana, Fusarium ophioides, Paecilomyces lecythidis, and Sporothrix stenoceras.</title>
        <authorList>
            <person name="Aylward J."/>
            <person name="Wilson A.M."/>
            <person name="Visagie C.M."/>
            <person name="Spraker J."/>
            <person name="Barnes I."/>
            <person name="Buitendag C."/>
            <person name="Ceriani C."/>
            <person name="Del Mar Angel L."/>
            <person name="du Plessis D."/>
            <person name="Fuchs T."/>
            <person name="Gasser K."/>
            <person name="Kramer D."/>
            <person name="Li W."/>
            <person name="Munsamy K."/>
            <person name="Piso A."/>
            <person name="Price J.L."/>
            <person name="Sonnekus B."/>
            <person name="Thomas C."/>
            <person name="van der Nest A."/>
            <person name="van Dijk A."/>
            <person name="van Heerden A."/>
            <person name="van Vuuren N."/>
            <person name="Yilmaz N."/>
            <person name="Duong T.A."/>
            <person name="van der Merwe N.A."/>
            <person name="Wingfield M.J."/>
            <person name="Wingfield B.D."/>
        </authorList>
    </citation>
    <scope>NUCLEOTIDE SEQUENCE [LARGE SCALE GENOMIC DNA]</scope>
    <source>
        <strain evidence="2 3">CMW 18300</strain>
    </source>
</reference>
<feature type="region of interest" description="Disordered" evidence="1">
    <location>
        <begin position="1"/>
        <end position="37"/>
    </location>
</feature>
<feature type="compositionally biased region" description="Polar residues" evidence="1">
    <location>
        <begin position="1"/>
        <end position="14"/>
    </location>
</feature>
<feature type="compositionally biased region" description="Basic and acidic residues" evidence="1">
    <location>
        <begin position="408"/>
        <end position="418"/>
    </location>
</feature>
<evidence type="ECO:0000313" key="3">
    <source>
        <dbReference type="Proteomes" id="UP001583177"/>
    </source>
</evidence>
<protein>
    <submittedName>
        <fullName evidence="2">Uncharacterized protein</fullName>
    </submittedName>
</protein>